<comment type="function">
    <text evidence="4">NAD(+)-dependent glutamate dehydrogenase which degrades glutamate to ammonia and alpha-ketoglutarate.</text>
</comment>
<dbReference type="Proteomes" id="UP001143981">
    <property type="component" value="Unassembled WGS sequence"/>
</dbReference>
<dbReference type="PANTHER" id="PTHR11606:SF24">
    <property type="entry name" value="NAD-SPECIFIC GLUTAMATE DEHYDROGENASE"/>
    <property type="match status" value="1"/>
</dbReference>
<dbReference type="InterPro" id="IPR056365">
    <property type="entry name" value="NAD-GDH_2nd"/>
</dbReference>
<keyword evidence="3 4" id="KW-0520">NAD</keyword>
<protein>
    <recommendedName>
        <fullName evidence="4">NAD-specific glutamate dehydrogenase</fullName>
        <ecNumber evidence="4">1.4.1.2</ecNumber>
    </recommendedName>
</protein>
<dbReference type="EMBL" id="JANBOI010000199">
    <property type="protein sequence ID" value="KAJ1732739.1"/>
    <property type="molecule type" value="Genomic_DNA"/>
</dbReference>
<reference evidence="6" key="1">
    <citation type="submission" date="2022-07" db="EMBL/GenBank/DDBJ databases">
        <title>Phylogenomic reconstructions and comparative analyses of Kickxellomycotina fungi.</title>
        <authorList>
            <person name="Reynolds N.K."/>
            <person name="Stajich J.E."/>
            <person name="Barry K."/>
            <person name="Grigoriev I.V."/>
            <person name="Crous P."/>
            <person name="Smith M.E."/>
        </authorList>
    </citation>
    <scope>NUCLEOTIDE SEQUENCE</scope>
    <source>
        <strain evidence="6">BCRC 34381</strain>
    </source>
</reference>
<dbReference type="InterPro" id="IPR055480">
    <property type="entry name" value="NAD-GDH_N"/>
</dbReference>
<sequence>MTVAVPAAVASNGDYTDNVYSGKQDHRAQVCAILEKEDCIPRHVIATEVEWFYDVLGLDDMYFMLENPATVAGHITALYGAQLSSINKANPVSITFDSRHEDGAVFIHNSVPGISKTEGPHFEKLIDAEYLDVSVPQKAYRVESYRSRGKVSKSLDASLRTYFVSACDFVNPSPEGDAATDIAQVSDRTFLAKATPHVLDLYGAVITKVLSRSGPVIVSDELPAGGYRLVIGYRQRSTQGFFSALSDLYHYYNLFTSRKYVEQFSNGVTIVSLYLDLAKHAKRLAAGSGTSSEPSSTPASSCASPLQSAVGLPPTSIEASVGQIMREASLLFCIPNTPFQTLFKTGELSVQEAVYAYAGWVFAQHFLNRLGSEYATLVEILDPADATDVEVLAKLKKRLRQETFTRELILDILLRHRELVKDLYAHFADVHYVSSDMSGSGSRLADRAVGGLVASLSMTRLQDKAPLSTDELLLKITRVTTNDHDAMVMRALLDFNTHVLKTNFYQPTKVALSFRMDPGFLPAIEYPAKPYGLFLVIGNEFRGFHVRFQDVARGGIRIVRSRNAEAFSINQRTLFDENYSLASTQHRKNKDIPEGGSKGTILLNLDAQDRPFVAFEKYIDAILDLLLTGESPGIKNRLVDRLGRNEILFLGPDEGTAGYMDWASQHARKRGASFWKAFTTGKSQALGGIPHDTYGMTTRSVHQYVLGVIRKLELDESACTKFQTGGPDGDLGSNEIKISADRTTAVVDGSGVLYDPQGIDRAELTRLATARQMIQHFDTAKLSPAGFRVLVEDFQVALPDGTLVNDGLSFRNTFHLNRMAAADFFVPCGGRPESIDINNVGQLFEEDGSARFKYVIEGANLFFTQDARLRLEKAGVHLFKDASANKGGVTSSSLEVLAALALNDEAFGRLMCKQDDGSLPAFYQEYVADVQKAIEANAAREFECLWNEALRTGRPKSILSDELSVAIVELRKSLETTNLWDNLPLRRLVMSEALPARLLREIGLDTILERVPLNYLKAIFGAFLASHFVYEYGTSPGQFAFFEFMSRYHAKAQSTDL</sequence>
<comment type="catalytic activity">
    <reaction evidence="4">
        <text>L-glutamate + NAD(+) + H2O = 2-oxoglutarate + NH4(+) + NADH + H(+)</text>
        <dbReference type="Rhea" id="RHEA:15133"/>
        <dbReference type="ChEBI" id="CHEBI:15377"/>
        <dbReference type="ChEBI" id="CHEBI:15378"/>
        <dbReference type="ChEBI" id="CHEBI:16810"/>
        <dbReference type="ChEBI" id="CHEBI:28938"/>
        <dbReference type="ChEBI" id="CHEBI:29985"/>
        <dbReference type="ChEBI" id="CHEBI:57540"/>
        <dbReference type="ChEBI" id="CHEBI:57945"/>
        <dbReference type="EC" id="1.4.1.2"/>
    </reaction>
</comment>
<dbReference type="SMART" id="SM00839">
    <property type="entry name" value="ELFV_dehydrog"/>
    <property type="match status" value="1"/>
</dbReference>
<dbReference type="EC" id="1.4.1.2" evidence="4"/>
<dbReference type="PIRSF" id="PIRSF000184">
    <property type="entry name" value="GDH_NAD"/>
    <property type="match status" value="1"/>
</dbReference>
<dbReference type="InterPro" id="IPR006096">
    <property type="entry name" value="Glu/Leu/Phe/Val/Trp_DH_C"/>
</dbReference>
<dbReference type="PANTHER" id="PTHR11606">
    <property type="entry name" value="GLUTAMATE DEHYDROGENASE"/>
    <property type="match status" value="1"/>
</dbReference>
<dbReference type="InterPro" id="IPR036291">
    <property type="entry name" value="NAD(P)-bd_dom_sf"/>
</dbReference>
<evidence type="ECO:0000313" key="6">
    <source>
        <dbReference type="EMBL" id="KAJ1732739.1"/>
    </source>
</evidence>
<dbReference type="Pfam" id="PF23147">
    <property type="entry name" value="GDH2_N"/>
    <property type="match status" value="1"/>
</dbReference>
<evidence type="ECO:0000313" key="7">
    <source>
        <dbReference type="Proteomes" id="UP001143981"/>
    </source>
</evidence>
<evidence type="ECO:0000256" key="2">
    <source>
        <dbReference type="ARBA" id="ARBA00023002"/>
    </source>
</evidence>
<dbReference type="OrthoDB" id="184415at2759"/>
<keyword evidence="2 4" id="KW-0560">Oxidoreductase</keyword>
<organism evidence="6 7">
    <name type="scientific">Coemansia biformis</name>
    <dbReference type="NCBI Taxonomy" id="1286918"/>
    <lineage>
        <taxon>Eukaryota</taxon>
        <taxon>Fungi</taxon>
        <taxon>Fungi incertae sedis</taxon>
        <taxon>Zoopagomycota</taxon>
        <taxon>Kickxellomycotina</taxon>
        <taxon>Kickxellomycetes</taxon>
        <taxon>Kickxellales</taxon>
        <taxon>Kickxellaceae</taxon>
        <taxon>Coemansia</taxon>
    </lineage>
</organism>
<comment type="similarity">
    <text evidence="1 4">Belongs to the Glu/Leu/Phe/Val dehydrogenases family.</text>
</comment>
<dbReference type="AlphaFoldDB" id="A0A9W8D064"/>
<evidence type="ECO:0000256" key="1">
    <source>
        <dbReference type="ARBA" id="ARBA00006382"/>
    </source>
</evidence>
<dbReference type="GO" id="GO:0006538">
    <property type="term" value="P:L-glutamate catabolic process"/>
    <property type="evidence" value="ECO:0007669"/>
    <property type="project" value="UniProtKB-UniRule"/>
</dbReference>
<dbReference type="Pfam" id="PF00208">
    <property type="entry name" value="ELFV_dehydrog"/>
    <property type="match status" value="1"/>
</dbReference>
<evidence type="ECO:0000256" key="3">
    <source>
        <dbReference type="ARBA" id="ARBA00023027"/>
    </source>
</evidence>
<name>A0A9W8D064_9FUNG</name>
<feature type="domain" description="Glutamate/phenylalanine/leucine/valine/L-tryptophan dehydrogenase C-terminal" evidence="5">
    <location>
        <begin position="688"/>
        <end position="953"/>
    </location>
</feature>
<comment type="caution">
    <text evidence="6">The sequence shown here is derived from an EMBL/GenBank/DDBJ whole genome shotgun (WGS) entry which is preliminary data.</text>
</comment>
<accession>A0A9W8D064</accession>
<gene>
    <name evidence="6" type="primary">GDH2</name>
    <name evidence="6" type="ORF">LPJ61_001912</name>
</gene>
<dbReference type="Gene3D" id="3.40.50.720">
    <property type="entry name" value="NAD(P)-binding Rossmann-like Domain"/>
    <property type="match status" value="1"/>
</dbReference>
<proteinExistence type="inferred from homology"/>
<dbReference type="GO" id="GO:0005739">
    <property type="term" value="C:mitochondrion"/>
    <property type="evidence" value="ECO:0007669"/>
    <property type="project" value="UniProtKB-UniRule"/>
</dbReference>
<evidence type="ECO:0000259" key="5">
    <source>
        <dbReference type="SMART" id="SM00839"/>
    </source>
</evidence>
<dbReference type="Pfam" id="PF23152">
    <property type="entry name" value="GDH_2nd"/>
    <property type="match status" value="1"/>
</dbReference>
<keyword evidence="7" id="KW-1185">Reference proteome</keyword>
<dbReference type="SUPFAM" id="SSF53223">
    <property type="entry name" value="Aminoacid dehydrogenase-like, N-terminal domain"/>
    <property type="match status" value="1"/>
</dbReference>
<dbReference type="SUPFAM" id="SSF51735">
    <property type="entry name" value="NAD(P)-binding Rossmann-fold domains"/>
    <property type="match status" value="1"/>
</dbReference>
<dbReference type="InterPro" id="IPR046346">
    <property type="entry name" value="Aminoacid_DH-like_N_sf"/>
</dbReference>
<dbReference type="GO" id="GO:0004352">
    <property type="term" value="F:glutamate dehydrogenase (NAD+) activity"/>
    <property type="evidence" value="ECO:0007669"/>
    <property type="project" value="UniProtKB-UniRule"/>
</dbReference>
<evidence type="ECO:0000256" key="4">
    <source>
        <dbReference type="PIRNR" id="PIRNR000184"/>
    </source>
</evidence>
<dbReference type="InterPro" id="IPR016210">
    <property type="entry name" value="NAD-GDH_euk"/>
</dbReference>